<proteinExistence type="predicted"/>
<dbReference type="Gene3D" id="3.90.1640.10">
    <property type="entry name" value="inorganic pyrophosphatase (n-terminal core)"/>
    <property type="match status" value="1"/>
</dbReference>
<protein>
    <submittedName>
        <fullName evidence="3">Phosphoesterase</fullName>
    </submittedName>
</protein>
<evidence type="ECO:0000259" key="1">
    <source>
        <dbReference type="Pfam" id="PF01368"/>
    </source>
</evidence>
<evidence type="ECO:0000313" key="3">
    <source>
        <dbReference type="EMBL" id="HEN43609.1"/>
    </source>
</evidence>
<dbReference type="Pfam" id="PF02272">
    <property type="entry name" value="DHHA1"/>
    <property type="match status" value="1"/>
</dbReference>
<dbReference type="InterPro" id="IPR003156">
    <property type="entry name" value="DHHA1_dom"/>
</dbReference>
<dbReference type="SUPFAM" id="SSF64182">
    <property type="entry name" value="DHH phosphoesterases"/>
    <property type="match status" value="1"/>
</dbReference>
<organism evidence="3">
    <name type="scientific">Geobacter metallireducens</name>
    <dbReference type="NCBI Taxonomy" id="28232"/>
    <lineage>
        <taxon>Bacteria</taxon>
        <taxon>Pseudomonadati</taxon>
        <taxon>Thermodesulfobacteriota</taxon>
        <taxon>Desulfuromonadia</taxon>
        <taxon>Geobacterales</taxon>
        <taxon>Geobacteraceae</taxon>
        <taxon>Geobacter</taxon>
    </lineage>
</organism>
<dbReference type="InterPro" id="IPR001667">
    <property type="entry name" value="DDH_dom"/>
</dbReference>
<accession>A0A831UJX0</accession>
<sequence length="364" mass="40775">MVRESGSRDTKRFTDEMLNWVRGRGKILIVIHDNPDPDCLASAMALRHLFIMKLNRDATVAFSGMIGRSENLAMARELEIPLTPLGIVDFREYSVICMLDTQPATGNNSLPPDIRVDILVDHHPMRETSRGCRWVDIRDDYGVTATILYEYLVAQDVYIGTKLATAIFYAIKSETQDLGREATKPDRDAYLRLFTLSNKKLLYEITHPKLPVEYFLMVGRALENARIFGKLLITNLERVSFPEMVAEMADVFLRLEGIELVLAMGQYGGEMLLSLRTVRHDVNAGVLIQRLVEGRGCAGGHGMMAGGKIEMAADNPDAMRDAEAFLVRRLLSELQMSGTVSRTLSELRERGNFASREFAGNAQA</sequence>
<evidence type="ECO:0000259" key="2">
    <source>
        <dbReference type="Pfam" id="PF02272"/>
    </source>
</evidence>
<gene>
    <name evidence="3" type="ORF">ENQ87_14800</name>
</gene>
<dbReference type="EMBL" id="DSOV01000069">
    <property type="protein sequence ID" value="HEN43609.1"/>
    <property type="molecule type" value="Genomic_DNA"/>
</dbReference>
<dbReference type="InterPro" id="IPR051319">
    <property type="entry name" value="Oligoribo/pAp-PDE_c-di-AMP_PDE"/>
</dbReference>
<dbReference type="AlphaFoldDB" id="A0A831UJX0"/>
<dbReference type="GO" id="GO:0003676">
    <property type="term" value="F:nucleic acid binding"/>
    <property type="evidence" value="ECO:0007669"/>
    <property type="project" value="InterPro"/>
</dbReference>
<name>A0A831UJX0_GEOME</name>
<reference evidence="3" key="1">
    <citation type="journal article" date="2020" name="mSystems">
        <title>Genome- and Community-Level Interaction Insights into Carbon Utilization and Element Cycling Functions of Hydrothermarchaeota in Hydrothermal Sediment.</title>
        <authorList>
            <person name="Zhou Z."/>
            <person name="Liu Y."/>
            <person name="Xu W."/>
            <person name="Pan J."/>
            <person name="Luo Z.H."/>
            <person name="Li M."/>
        </authorList>
    </citation>
    <scope>NUCLEOTIDE SEQUENCE [LARGE SCALE GENOMIC DNA]</scope>
    <source>
        <strain evidence="3">SpSt-349</strain>
    </source>
</reference>
<dbReference type="PANTHER" id="PTHR47618:SF1">
    <property type="entry name" value="BIFUNCTIONAL OLIGORIBONUCLEASE AND PAP PHOSPHATASE NRNA"/>
    <property type="match status" value="1"/>
</dbReference>
<feature type="domain" description="DHHA1" evidence="2">
    <location>
        <begin position="242"/>
        <end position="326"/>
    </location>
</feature>
<feature type="domain" description="DDH" evidence="1">
    <location>
        <begin position="26"/>
        <end position="171"/>
    </location>
</feature>
<dbReference type="InterPro" id="IPR038763">
    <property type="entry name" value="DHH_sf"/>
</dbReference>
<dbReference type="Pfam" id="PF01368">
    <property type="entry name" value="DHH"/>
    <property type="match status" value="1"/>
</dbReference>
<comment type="caution">
    <text evidence="3">The sequence shown here is derived from an EMBL/GenBank/DDBJ whole genome shotgun (WGS) entry which is preliminary data.</text>
</comment>
<dbReference type="PANTHER" id="PTHR47618">
    <property type="entry name" value="BIFUNCTIONAL OLIGORIBONUCLEASE AND PAP PHOSPHATASE NRNA"/>
    <property type="match status" value="1"/>
</dbReference>